<comment type="caution">
    <text evidence="1">The sequence shown here is derived from an EMBL/GenBank/DDBJ whole genome shotgun (WGS) entry which is preliminary data.</text>
</comment>
<evidence type="ECO:0000313" key="1">
    <source>
        <dbReference type="EMBL" id="KAG5630707.1"/>
    </source>
</evidence>
<organism evidence="1 2">
    <name type="scientific">Solanum commersonii</name>
    <name type="common">Commerson's wild potato</name>
    <name type="synonym">Commerson's nightshade</name>
    <dbReference type="NCBI Taxonomy" id="4109"/>
    <lineage>
        <taxon>Eukaryota</taxon>
        <taxon>Viridiplantae</taxon>
        <taxon>Streptophyta</taxon>
        <taxon>Embryophyta</taxon>
        <taxon>Tracheophyta</taxon>
        <taxon>Spermatophyta</taxon>
        <taxon>Magnoliopsida</taxon>
        <taxon>eudicotyledons</taxon>
        <taxon>Gunneridae</taxon>
        <taxon>Pentapetalae</taxon>
        <taxon>asterids</taxon>
        <taxon>lamiids</taxon>
        <taxon>Solanales</taxon>
        <taxon>Solanaceae</taxon>
        <taxon>Solanoideae</taxon>
        <taxon>Solaneae</taxon>
        <taxon>Solanum</taxon>
    </lineage>
</organism>
<gene>
    <name evidence="1" type="ORF">H5410_002424</name>
</gene>
<evidence type="ECO:0000313" key="2">
    <source>
        <dbReference type="Proteomes" id="UP000824120"/>
    </source>
</evidence>
<accession>A0A9J6B293</accession>
<dbReference type="Proteomes" id="UP000824120">
    <property type="component" value="Chromosome 1"/>
</dbReference>
<reference evidence="1 2" key="1">
    <citation type="submission" date="2020-09" db="EMBL/GenBank/DDBJ databases">
        <title>De no assembly of potato wild relative species, Solanum commersonii.</title>
        <authorList>
            <person name="Cho K."/>
        </authorList>
    </citation>
    <scope>NUCLEOTIDE SEQUENCE [LARGE SCALE GENOMIC DNA]</scope>
    <source>
        <strain evidence="1">LZ3.2</strain>
        <tissue evidence="1">Leaf</tissue>
    </source>
</reference>
<proteinExistence type="predicted"/>
<keyword evidence="2" id="KW-1185">Reference proteome</keyword>
<dbReference type="EMBL" id="JACXVP010000001">
    <property type="protein sequence ID" value="KAG5630707.1"/>
    <property type="molecule type" value="Genomic_DNA"/>
</dbReference>
<sequence length="67" mass="7657">MIHSHGIMGFYQSGYVSNNEDEQSLDLKKQSSYLHMKMLVAMLVTEPRPKKAKLISPYENVVITTID</sequence>
<dbReference type="AlphaFoldDB" id="A0A9J6B293"/>
<name>A0A9J6B293_SOLCO</name>
<protein>
    <submittedName>
        <fullName evidence="1">Uncharacterized protein</fullName>
    </submittedName>
</protein>